<dbReference type="EMBL" id="CAMPGE010002795">
    <property type="protein sequence ID" value="CAI2361605.1"/>
    <property type="molecule type" value="Genomic_DNA"/>
</dbReference>
<comment type="caution">
    <text evidence="7">The sequence shown here is derived from an EMBL/GenBank/DDBJ whole genome shotgun (WGS) entry which is preliminary data.</text>
</comment>
<evidence type="ECO:0000256" key="5">
    <source>
        <dbReference type="ARBA" id="ARBA00023242"/>
    </source>
</evidence>
<dbReference type="Proteomes" id="UP001295684">
    <property type="component" value="Unassembled WGS sequence"/>
</dbReference>
<proteinExistence type="predicted"/>
<dbReference type="SUPFAM" id="SSF54171">
    <property type="entry name" value="DNA-binding domain"/>
    <property type="match status" value="1"/>
</dbReference>
<dbReference type="PROSITE" id="PS51032">
    <property type="entry name" value="AP2_ERF"/>
    <property type="match status" value="1"/>
</dbReference>
<dbReference type="Gene3D" id="3.30.730.10">
    <property type="entry name" value="AP2/ERF domain"/>
    <property type="match status" value="1"/>
</dbReference>
<comment type="subcellular location">
    <subcellularLocation>
        <location evidence="1">Nucleus</location>
    </subcellularLocation>
</comment>
<gene>
    <name evidence="7" type="ORF">ECRASSUSDP1_LOCUS2917</name>
</gene>
<dbReference type="GO" id="GO:0003700">
    <property type="term" value="F:DNA-binding transcription factor activity"/>
    <property type="evidence" value="ECO:0007669"/>
    <property type="project" value="InterPro"/>
</dbReference>
<dbReference type="AlphaFoldDB" id="A0AAD1X8R3"/>
<feature type="domain" description="AP2/ERF" evidence="6">
    <location>
        <begin position="161"/>
        <end position="222"/>
    </location>
</feature>
<protein>
    <recommendedName>
        <fullName evidence="6">AP2/ERF domain-containing protein</fullName>
    </recommendedName>
</protein>
<evidence type="ECO:0000256" key="4">
    <source>
        <dbReference type="ARBA" id="ARBA00023163"/>
    </source>
</evidence>
<name>A0AAD1X8R3_EUPCR</name>
<keyword evidence="8" id="KW-1185">Reference proteome</keyword>
<organism evidence="7 8">
    <name type="scientific">Euplotes crassus</name>
    <dbReference type="NCBI Taxonomy" id="5936"/>
    <lineage>
        <taxon>Eukaryota</taxon>
        <taxon>Sar</taxon>
        <taxon>Alveolata</taxon>
        <taxon>Ciliophora</taxon>
        <taxon>Intramacronucleata</taxon>
        <taxon>Spirotrichea</taxon>
        <taxon>Hypotrichia</taxon>
        <taxon>Euplotida</taxon>
        <taxon>Euplotidae</taxon>
        <taxon>Moneuplotes</taxon>
    </lineage>
</organism>
<keyword evidence="3" id="KW-0238">DNA-binding</keyword>
<evidence type="ECO:0000256" key="1">
    <source>
        <dbReference type="ARBA" id="ARBA00004123"/>
    </source>
</evidence>
<evidence type="ECO:0000259" key="6">
    <source>
        <dbReference type="PROSITE" id="PS51032"/>
    </source>
</evidence>
<sequence length="245" mass="28571">MEMYAKDNQTNQAFSSPWGYQQILEYLKMTYCLCQPSGKSFEGHDYCICNNKEKIHRLTTSRSNGAIKCEILQKKCGLLRFGEFGNQSSCNSIKNQIFMNKVESRKHQEETKTTKAVNKRRSRSTRLDIREKLINLQRLITEGKILQFFSKVKKTRYTSDKYLGRRSKYIGVSKNNTHWQALINVNHAKKYIGTFIDEEEAARTYDLYSAAMQDKKAFLNFSYTASEMMQMITYFLANGSIKPQE</sequence>
<evidence type="ECO:0000256" key="2">
    <source>
        <dbReference type="ARBA" id="ARBA00023015"/>
    </source>
</evidence>
<evidence type="ECO:0000313" key="8">
    <source>
        <dbReference type="Proteomes" id="UP001295684"/>
    </source>
</evidence>
<keyword evidence="5" id="KW-0539">Nucleus</keyword>
<keyword evidence="2" id="KW-0805">Transcription regulation</keyword>
<evidence type="ECO:0000256" key="3">
    <source>
        <dbReference type="ARBA" id="ARBA00023125"/>
    </source>
</evidence>
<dbReference type="InterPro" id="IPR036955">
    <property type="entry name" value="AP2/ERF_dom_sf"/>
</dbReference>
<dbReference type="InterPro" id="IPR001471">
    <property type="entry name" value="AP2/ERF_dom"/>
</dbReference>
<dbReference type="GO" id="GO:0005634">
    <property type="term" value="C:nucleus"/>
    <property type="evidence" value="ECO:0007669"/>
    <property type="project" value="UniProtKB-SubCell"/>
</dbReference>
<reference evidence="7" key="1">
    <citation type="submission" date="2023-07" db="EMBL/GenBank/DDBJ databases">
        <authorList>
            <consortium name="AG Swart"/>
            <person name="Singh M."/>
            <person name="Singh A."/>
            <person name="Seah K."/>
            <person name="Emmerich C."/>
        </authorList>
    </citation>
    <scope>NUCLEOTIDE SEQUENCE</scope>
    <source>
        <strain evidence="7">DP1</strain>
    </source>
</reference>
<dbReference type="SMART" id="SM00380">
    <property type="entry name" value="AP2"/>
    <property type="match status" value="1"/>
</dbReference>
<dbReference type="GO" id="GO:0003677">
    <property type="term" value="F:DNA binding"/>
    <property type="evidence" value="ECO:0007669"/>
    <property type="project" value="UniProtKB-KW"/>
</dbReference>
<accession>A0AAD1X8R3</accession>
<evidence type="ECO:0000313" key="7">
    <source>
        <dbReference type="EMBL" id="CAI2361605.1"/>
    </source>
</evidence>
<keyword evidence="4" id="KW-0804">Transcription</keyword>
<dbReference type="InterPro" id="IPR016177">
    <property type="entry name" value="DNA-bd_dom_sf"/>
</dbReference>